<dbReference type="AlphaFoldDB" id="A0A9X1IJP0"/>
<proteinExistence type="predicted"/>
<gene>
    <name evidence="2" type="ORF">LHA35_21370</name>
</gene>
<dbReference type="InterPro" id="IPR036390">
    <property type="entry name" value="WH_DNA-bd_sf"/>
</dbReference>
<name>A0A9X1IJP0_9PROT</name>
<dbReference type="PANTHER" id="PTHR33164">
    <property type="entry name" value="TRANSCRIPTIONAL REGULATOR, MARR FAMILY"/>
    <property type="match status" value="1"/>
</dbReference>
<dbReference type="InterPro" id="IPR000835">
    <property type="entry name" value="HTH_MarR-typ"/>
</dbReference>
<sequence>MGALRNTILAVVRRDGPDLSARHLGLFLTLYLTAGPHTVAGLAAEVGITKSSITRALDKLEELDLARRKLWPRDRRVVMVQRTPKGVAMLRRVEATMAGSMAGAPPSA</sequence>
<dbReference type="RefSeq" id="WP_226611919.1">
    <property type="nucleotide sequence ID" value="NZ_JAJAQI010000040.1"/>
</dbReference>
<protein>
    <submittedName>
        <fullName evidence="2">MarR family transcriptional regulator</fullName>
    </submittedName>
</protein>
<dbReference type="InterPro" id="IPR039422">
    <property type="entry name" value="MarR/SlyA-like"/>
</dbReference>
<dbReference type="GO" id="GO:0006950">
    <property type="term" value="P:response to stress"/>
    <property type="evidence" value="ECO:0007669"/>
    <property type="project" value="TreeGrafter"/>
</dbReference>
<organism evidence="2 3">
    <name type="scientific">Roseicella aerolata</name>
    <dbReference type="NCBI Taxonomy" id="2883479"/>
    <lineage>
        <taxon>Bacteria</taxon>
        <taxon>Pseudomonadati</taxon>
        <taxon>Pseudomonadota</taxon>
        <taxon>Alphaproteobacteria</taxon>
        <taxon>Acetobacterales</taxon>
        <taxon>Roseomonadaceae</taxon>
        <taxon>Roseicella</taxon>
    </lineage>
</organism>
<dbReference type="PRINTS" id="PR00598">
    <property type="entry name" value="HTHMARR"/>
</dbReference>
<dbReference type="SUPFAM" id="SSF46785">
    <property type="entry name" value="Winged helix' DNA-binding domain"/>
    <property type="match status" value="1"/>
</dbReference>
<dbReference type="SMART" id="SM00347">
    <property type="entry name" value="HTH_MARR"/>
    <property type="match status" value="1"/>
</dbReference>
<dbReference type="GO" id="GO:0003700">
    <property type="term" value="F:DNA-binding transcription factor activity"/>
    <property type="evidence" value="ECO:0007669"/>
    <property type="project" value="InterPro"/>
</dbReference>
<dbReference type="InterPro" id="IPR036388">
    <property type="entry name" value="WH-like_DNA-bd_sf"/>
</dbReference>
<keyword evidence="3" id="KW-1185">Reference proteome</keyword>
<dbReference type="Pfam" id="PF01047">
    <property type="entry name" value="MarR"/>
    <property type="match status" value="1"/>
</dbReference>
<feature type="domain" description="HTH marR-type" evidence="1">
    <location>
        <begin position="1"/>
        <end position="108"/>
    </location>
</feature>
<dbReference type="PANTHER" id="PTHR33164:SF43">
    <property type="entry name" value="HTH-TYPE TRANSCRIPTIONAL REPRESSOR YETL"/>
    <property type="match status" value="1"/>
</dbReference>
<comment type="caution">
    <text evidence="2">The sequence shown here is derived from an EMBL/GenBank/DDBJ whole genome shotgun (WGS) entry which is preliminary data.</text>
</comment>
<dbReference type="PROSITE" id="PS50995">
    <property type="entry name" value="HTH_MARR_2"/>
    <property type="match status" value="1"/>
</dbReference>
<dbReference type="Gene3D" id="1.10.10.10">
    <property type="entry name" value="Winged helix-like DNA-binding domain superfamily/Winged helix DNA-binding domain"/>
    <property type="match status" value="1"/>
</dbReference>
<dbReference type="EMBL" id="JAJAQI010000040">
    <property type="protein sequence ID" value="MCB4824285.1"/>
    <property type="molecule type" value="Genomic_DNA"/>
</dbReference>
<reference evidence="2" key="1">
    <citation type="submission" date="2021-10" db="EMBL/GenBank/DDBJ databases">
        <title>Roseicella aerolatum sp. nov., isolated from aerosols of e-waste dismantling site.</title>
        <authorList>
            <person name="Qin T."/>
        </authorList>
    </citation>
    <scope>NUCLEOTIDE SEQUENCE</scope>
    <source>
        <strain evidence="2">GB24</strain>
    </source>
</reference>
<evidence type="ECO:0000259" key="1">
    <source>
        <dbReference type="PROSITE" id="PS50995"/>
    </source>
</evidence>
<evidence type="ECO:0000313" key="3">
    <source>
        <dbReference type="Proteomes" id="UP001139311"/>
    </source>
</evidence>
<evidence type="ECO:0000313" key="2">
    <source>
        <dbReference type="EMBL" id="MCB4824285.1"/>
    </source>
</evidence>
<accession>A0A9X1IJP0</accession>
<dbReference type="Proteomes" id="UP001139311">
    <property type="component" value="Unassembled WGS sequence"/>
</dbReference>